<dbReference type="InterPro" id="IPR003961">
    <property type="entry name" value="FN3_dom"/>
</dbReference>
<evidence type="ECO:0000256" key="2">
    <source>
        <dbReference type="SAM" id="Phobius"/>
    </source>
</evidence>
<dbReference type="InterPro" id="IPR013783">
    <property type="entry name" value="Ig-like_fold"/>
</dbReference>
<dbReference type="Pfam" id="PF09294">
    <property type="entry name" value="Interfer-bind"/>
    <property type="match status" value="1"/>
</dbReference>
<dbReference type="EMBL" id="EF014958">
    <property type="protein sequence ID" value="ABJ97313.1"/>
    <property type="molecule type" value="mRNA"/>
</dbReference>
<feature type="compositionally biased region" description="Low complexity" evidence="1">
    <location>
        <begin position="354"/>
        <end position="371"/>
    </location>
</feature>
<feature type="chain" id="PRO_5002625172" evidence="3">
    <location>
        <begin position="21"/>
        <end position="492"/>
    </location>
</feature>
<organism evidence="5">
    <name type="scientific">Danio rerio</name>
    <name type="common">Zebrafish</name>
    <name type="synonym">Brachydanio rerio</name>
    <dbReference type="NCBI Taxonomy" id="7955"/>
    <lineage>
        <taxon>Eukaryota</taxon>
        <taxon>Metazoa</taxon>
        <taxon>Chordata</taxon>
        <taxon>Craniata</taxon>
        <taxon>Vertebrata</taxon>
        <taxon>Euteleostomi</taxon>
        <taxon>Actinopterygii</taxon>
        <taxon>Neopterygii</taxon>
        <taxon>Teleostei</taxon>
        <taxon>Ostariophysi</taxon>
        <taxon>Cypriniformes</taxon>
        <taxon>Danionidae</taxon>
        <taxon>Danioninae</taxon>
        <taxon>Danio</taxon>
    </lineage>
</organism>
<dbReference type="OrthoDB" id="9909056at2759"/>
<dbReference type="CTD" id="53832"/>
<gene>
    <name evidence="6" type="primary">il20ra</name>
    <name evidence="5" type="synonym">CRFB8</name>
    <name evidence="6" type="synonym">crfb8</name>
    <name evidence="6" type="synonym">si:ch211-272f15.1</name>
</gene>
<feature type="transmembrane region" description="Helical" evidence="2">
    <location>
        <begin position="243"/>
        <end position="272"/>
    </location>
</feature>
<dbReference type="GeneID" id="556728"/>
<accession>A0FJI3</accession>
<keyword evidence="2" id="KW-1133">Transmembrane helix</keyword>
<proteinExistence type="evidence at transcript level"/>
<evidence type="ECO:0000256" key="1">
    <source>
        <dbReference type="SAM" id="MobiDB-lite"/>
    </source>
</evidence>
<dbReference type="PROSITE" id="PS50853">
    <property type="entry name" value="FN3"/>
    <property type="match status" value="1"/>
</dbReference>
<dbReference type="AGR" id="ZFIN:ZDB-GENE-040724-249"/>
<reference evidence="5" key="1">
    <citation type="journal article" date="2007" name="J. Immunol.">
        <title>Identification of the zebrafish IFN receptor: implications for the origin of the vertebrate IFN system.</title>
        <authorList>
            <person name="Levraud J.P."/>
            <person name="Boudinot P."/>
            <person name="Colin I."/>
            <person name="Benmansour A."/>
            <person name="Peyrieras N."/>
            <person name="Herbomel P."/>
            <person name="Lutfalla G."/>
        </authorList>
    </citation>
    <scope>NUCLEOTIDE SEQUENCE</scope>
</reference>
<feature type="signal peptide" evidence="3">
    <location>
        <begin position="1"/>
        <end position="20"/>
    </location>
</feature>
<keyword evidence="5" id="KW-0675">Receptor</keyword>
<evidence type="ECO:0000256" key="3">
    <source>
        <dbReference type="SAM" id="SignalP"/>
    </source>
</evidence>
<keyword evidence="2" id="KW-0812">Transmembrane</keyword>
<dbReference type="Pfam" id="PF01108">
    <property type="entry name" value="Tissue_fac"/>
    <property type="match status" value="1"/>
</dbReference>
<dbReference type="RefSeq" id="NP_001073144.2">
    <property type="nucleotide sequence ID" value="NM_001079676.2"/>
</dbReference>
<dbReference type="CDD" id="cd00063">
    <property type="entry name" value="FN3"/>
    <property type="match status" value="1"/>
</dbReference>
<dbReference type="KEGG" id="dre:556728"/>
<dbReference type="PhylomeDB" id="A0FJI3"/>
<sequence>MDVVLSTCLCFLLRALSASSADGPPEPRDVHFYSESLRNVVRWTAGHGSPSDTVYTVEYAIYGDADEKIPEQVRWRPVDQRISVSQTECDVSQETFDLRDEYFARVRATSKHGQSVWSESIGRFRPLSDTVLGAPLVDVTVRQNHIDITLKGPFRWRMKRMKKEKSLWKIIPNMIYKVSVFNSRSNRTDVFRLTNGSLSLGELEFSTQFCVVAQAQSESIPLSYIPSQKQCVHTPKDPFRDQLLAAMLGGVLPSALCLCVMAVLGALIRCYITDHRQKLPKSTQLVQLSEKLQTFKPEVPQTVIFNIKLDDSSVLRPALPLPFSVEDSSEEPVNAVPQPAGSYAQQQPLPPAGPASLSGDLQDGDSLSLDSEPLADHHSEAGDYAFVIRAKVDHSEVEVSQYRTQGHTADPQDHHIEEEAQIFVDWSPESGELKIPLMGLLGLEDESGVQTEAVSLLPNLILTQTSVDGCEQEDDFSMMERNWGLVIHSSPE</sequence>
<evidence type="ECO:0000313" key="5">
    <source>
        <dbReference type="EMBL" id="ABJ97313.1"/>
    </source>
</evidence>
<dbReference type="PANTHER" id="PTHR20859">
    <property type="entry name" value="INTERFERON/INTERLEUKIN RECEPTOR"/>
    <property type="match status" value="1"/>
</dbReference>
<dbReference type="InterPro" id="IPR050650">
    <property type="entry name" value="Type-II_Cytokine-TF_Rcpt"/>
</dbReference>
<feature type="domain" description="Fibronectin type-III" evidence="4">
    <location>
        <begin position="24"/>
        <end position="129"/>
    </location>
</feature>
<keyword evidence="2" id="KW-0472">Membrane</keyword>
<dbReference type="SUPFAM" id="SSF49265">
    <property type="entry name" value="Fibronectin type III"/>
    <property type="match status" value="2"/>
</dbReference>
<dbReference type="ZFIN" id="ZDB-GENE-040724-249">
    <property type="gene designation" value="il20ra"/>
</dbReference>
<dbReference type="AlphaFoldDB" id="A0FJI3"/>
<evidence type="ECO:0000313" key="6">
    <source>
        <dbReference type="ZFIN" id="ZDB-GENE-040724-249"/>
    </source>
</evidence>
<feature type="region of interest" description="Disordered" evidence="1">
    <location>
        <begin position="325"/>
        <end position="375"/>
    </location>
</feature>
<evidence type="ECO:0000259" key="4">
    <source>
        <dbReference type="PROSITE" id="PS50853"/>
    </source>
</evidence>
<dbReference type="InterPro" id="IPR015373">
    <property type="entry name" value="Interferon/interleukin_rcp_dom"/>
</dbReference>
<keyword evidence="3" id="KW-0732">Signal</keyword>
<dbReference type="GO" id="GO:0016020">
    <property type="term" value="C:membrane"/>
    <property type="evidence" value="ECO:0000303"/>
    <property type="project" value="ZFIN"/>
</dbReference>
<dbReference type="InterPro" id="IPR036116">
    <property type="entry name" value="FN3_sf"/>
</dbReference>
<dbReference type="Gene3D" id="2.60.40.10">
    <property type="entry name" value="Immunoglobulins"/>
    <property type="match status" value="2"/>
</dbReference>
<name>A0FJI3_DANRE</name>
<protein>
    <submittedName>
        <fullName evidence="5">Cytokine receptor family member B8</fullName>
    </submittedName>
</protein>
<dbReference type="PANTHER" id="PTHR20859:SF86">
    <property type="entry name" value="INTERLEUKIN-20 RECEPTOR SUBUNIT ALPHA"/>
    <property type="match status" value="1"/>
</dbReference>